<dbReference type="EMBL" id="QEPN01000013">
    <property type="protein sequence ID" value="RDE69760.1"/>
    <property type="molecule type" value="Genomic_DNA"/>
</dbReference>
<reference evidence="2 3" key="1">
    <citation type="submission" date="2018-05" db="EMBL/GenBank/DDBJ databases">
        <title>Draft Genome Sequences for a Diverse set of 7 Haemophilus Species.</title>
        <authorList>
            <person name="Nichols M."/>
            <person name="Topaz N."/>
            <person name="Wang X."/>
            <person name="Wang X."/>
            <person name="Boxrud D."/>
        </authorList>
    </citation>
    <scope>NUCLEOTIDE SEQUENCE [LARGE SCALE GENOMIC DNA]</scope>
    <source>
        <strain evidence="2 3">C2002001239</strain>
    </source>
</reference>
<name>A0A369YE22_9PAST</name>
<gene>
    <name evidence="2" type="ORF">DPV93_10680</name>
</gene>
<dbReference type="Proteomes" id="UP000253872">
    <property type="component" value="Unassembled WGS sequence"/>
</dbReference>
<evidence type="ECO:0000313" key="3">
    <source>
        <dbReference type="Proteomes" id="UP000253872"/>
    </source>
</evidence>
<evidence type="ECO:0008006" key="4">
    <source>
        <dbReference type="Google" id="ProtNLM"/>
    </source>
</evidence>
<sequence>MKKSTLFMLSLLSSALLTSCMLPHIIKPRTVTMDEIRALDYGAVPRNYEKVIAQHLYGSLIDPKSLMIDSISKPRKFVEIKLDERNTQPNDEYYKINFKPSYLVCIRFNAKNTYGGYVGWEWQGYYFKNNELIQVISREYRCEIDKDVIVYNPYISDEVNLVGYE</sequence>
<dbReference type="PROSITE" id="PS51257">
    <property type="entry name" value="PROKAR_LIPOPROTEIN"/>
    <property type="match status" value="1"/>
</dbReference>
<evidence type="ECO:0000256" key="1">
    <source>
        <dbReference type="SAM" id="SignalP"/>
    </source>
</evidence>
<dbReference type="AlphaFoldDB" id="A0A369YE22"/>
<dbReference type="STRING" id="1035839.GCA_000238795_01947"/>
<dbReference type="RefSeq" id="WP_111404503.1">
    <property type="nucleotide sequence ID" value="NZ_QEPN01000013.1"/>
</dbReference>
<evidence type="ECO:0000313" key="2">
    <source>
        <dbReference type="EMBL" id="RDE69760.1"/>
    </source>
</evidence>
<feature type="chain" id="PRO_5016589092" description="Lipoprotein" evidence="1">
    <location>
        <begin position="19"/>
        <end position="165"/>
    </location>
</feature>
<feature type="signal peptide" evidence="1">
    <location>
        <begin position="1"/>
        <end position="18"/>
    </location>
</feature>
<organism evidence="2 3">
    <name type="scientific">Haemophilus sputorum</name>
    <dbReference type="NCBI Taxonomy" id="1078480"/>
    <lineage>
        <taxon>Bacteria</taxon>
        <taxon>Pseudomonadati</taxon>
        <taxon>Pseudomonadota</taxon>
        <taxon>Gammaproteobacteria</taxon>
        <taxon>Pasteurellales</taxon>
        <taxon>Pasteurellaceae</taxon>
        <taxon>Haemophilus</taxon>
    </lineage>
</organism>
<protein>
    <recommendedName>
        <fullName evidence="4">Lipoprotein</fullName>
    </recommendedName>
</protein>
<comment type="caution">
    <text evidence="2">The sequence shown here is derived from an EMBL/GenBank/DDBJ whole genome shotgun (WGS) entry which is preliminary data.</text>
</comment>
<accession>A0A369YE22</accession>
<keyword evidence="1" id="KW-0732">Signal</keyword>
<proteinExistence type="predicted"/>